<comment type="caution">
    <text evidence="1">The sequence shown here is derived from an EMBL/GenBank/DDBJ whole genome shotgun (WGS) entry which is preliminary data.</text>
</comment>
<evidence type="ECO:0000313" key="1">
    <source>
        <dbReference type="EMBL" id="KAF6146456.1"/>
    </source>
</evidence>
<gene>
    <name evidence="1" type="ORF">GIB67_037756</name>
</gene>
<dbReference type="OrthoDB" id="1846188at2759"/>
<dbReference type="EMBL" id="JACGCM010001976">
    <property type="protein sequence ID" value="KAF6146456.1"/>
    <property type="molecule type" value="Genomic_DNA"/>
</dbReference>
<dbReference type="AlphaFoldDB" id="A0A7J7LUX2"/>
<evidence type="ECO:0000313" key="2">
    <source>
        <dbReference type="Proteomes" id="UP000541444"/>
    </source>
</evidence>
<keyword evidence="2" id="KW-1185">Reference proteome</keyword>
<sequence length="219" mass="25702">MPTNDLIFSYQGMLNFMPDLKRDMLMLQNQLPMLLLEKLVYVETAKEKKQLEDFLNKTIVKFCSPSQRFRNIGPCLYILDVYRKSLLQDPLKKFRDLMHKHSTKESTGDIIRSVMELHEAGIRFKVSKTRSLEDIRLRGGVLSLPIVVVDDTTETTFLNLMANGSILRWAEKLRLIYFSWITLLIQRRTLISFIPVGSSRMLLEAIKQLLRCLIRYRKM</sequence>
<accession>A0A7J7LUX2</accession>
<proteinExistence type="predicted"/>
<reference evidence="1 2" key="1">
    <citation type="journal article" date="2020" name="IScience">
        <title>Genome Sequencing of the Endangered Kingdonia uniflora (Circaeasteraceae, Ranunculales) Reveals Potential Mechanisms of Evolutionary Specialization.</title>
        <authorList>
            <person name="Sun Y."/>
            <person name="Deng T."/>
            <person name="Zhang A."/>
            <person name="Moore M.J."/>
            <person name="Landis J.B."/>
            <person name="Lin N."/>
            <person name="Zhang H."/>
            <person name="Zhang X."/>
            <person name="Huang J."/>
            <person name="Zhang X."/>
            <person name="Sun H."/>
            <person name="Wang H."/>
        </authorList>
    </citation>
    <scope>NUCLEOTIDE SEQUENCE [LARGE SCALE GENOMIC DNA]</scope>
    <source>
        <strain evidence="1">TB1705</strain>
        <tissue evidence="1">Leaf</tissue>
    </source>
</reference>
<dbReference type="Pfam" id="PF03140">
    <property type="entry name" value="DUF247"/>
    <property type="match status" value="1"/>
</dbReference>
<dbReference type="InterPro" id="IPR004158">
    <property type="entry name" value="DUF247_pln"/>
</dbReference>
<organism evidence="1 2">
    <name type="scientific">Kingdonia uniflora</name>
    <dbReference type="NCBI Taxonomy" id="39325"/>
    <lineage>
        <taxon>Eukaryota</taxon>
        <taxon>Viridiplantae</taxon>
        <taxon>Streptophyta</taxon>
        <taxon>Embryophyta</taxon>
        <taxon>Tracheophyta</taxon>
        <taxon>Spermatophyta</taxon>
        <taxon>Magnoliopsida</taxon>
        <taxon>Ranunculales</taxon>
        <taxon>Circaeasteraceae</taxon>
        <taxon>Kingdonia</taxon>
    </lineage>
</organism>
<dbReference type="PANTHER" id="PTHR31170:SF18">
    <property type="entry name" value="(WILD MALAYSIAN BANANA) HYPOTHETICAL PROTEIN"/>
    <property type="match status" value="1"/>
</dbReference>
<dbReference type="Proteomes" id="UP000541444">
    <property type="component" value="Unassembled WGS sequence"/>
</dbReference>
<dbReference type="PANTHER" id="PTHR31170">
    <property type="entry name" value="BNAC04G53230D PROTEIN"/>
    <property type="match status" value="1"/>
</dbReference>
<protein>
    <submittedName>
        <fullName evidence="1">Uncharacterized protein</fullName>
    </submittedName>
</protein>
<name>A0A7J7LUX2_9MAGN</name>